<evidence type="ECO:0000313" key="2">
    <source>
        <dbReference type="EMBL" id="KAJ8379925.1"/>
    </source>
</evidence>
<feature type="region of interest" description="Disordered" evidence="1">
    <location>
        <begin position="128"/>
        <end position="155"/>
    </location>
</feature>
<protein>
    <submittedName>
        <fullName evidence="2">Uncharacterized protein</fullName>
    </submittedName>
</protein>
<gene>
    <name evidence="2" type="ORF">SKAU_G00007030</name>
</gene>
<dbReference type="Proteomes" id="UP001152622">
    <property type="component" value="Chromosome 1"/>
</dbReference>
<comment type="caution">
    <text evidence="2">The sequence shown here is derived from an EMBL/GenBank/DDBJ whole genome shotgun (WGS) entry which is preliminary data.</text>
</comment>
<dbReference type="EMBL" id="JAINUF010000001">
    <property type="protein sequence ID" value="KAJ8379925.1"/>
    <property type="molecule type" value="Genomic_DNA"/>
</dbReference>
<organism evidence="2 3">
    <name type="scientific">Synaphobranchus kaupii</name>
    <name type="common">Kaup's arrowtooth eel</name>
    <dbReference type="NCBI Taxonomy" id="118154"/>
    <lineage>
        <taxon>Eukaryota</taxon>
        <taxon>Metazoa</taxon>
        <taxon>Chordata</taxon>
        <taxon>Craniata</taxon>
        <taxon>Vertebrata</taxon>
        <taxon>Euteleostomi</taxon>
        <taxon>Actinopterygii</taxon>
        <taxon>Neopterygii</taxon>
        <taxon>Teleostei</taxon>
        <taxon>Anguilliformes</taxon>
        <taxon>Synaphobranchidae</taxon>
        <taxon>Synaphobranchus</taxon>
    </lineage>
</organism>
<feature type="compositionally biased region" description="Polar residues" evidence="1">
    <location>
        <begin position="128"/>
        <end position="144"/>
    </location>
</feature>
<name>A0A9Q1G999_SYNKA</name>
<sequence length="201" mass="21823">MEPGPGATCCHLQKAAGQGSSFSGWVSALTALRTDTEGRRLGIALSQPRWPLALFEGAPVFQNLYGFDLLSLAPPASGVTPGVWCRTVSRAASEARRSGSGPKEPDRYSVEPELLFLSFREVRSIRRSQTPRALRASTTRQVRQPTPPGTVRNPKSCHWLSVGHRGVLVRNAGVLHAWAAGPRSVSDRQRGDDEAVSSRRK</sequence>
<accession>A0A9Q1G999</accession>
<keyword evidence="3" id="KW-1185">Reference proteome</keyword>
<dbReference type="AlphaFoldDB" id="A0A9Q1G999"/>
<evidence type="ECO:0000256" key="1">
    <source>
        <dbReference type="SAM" id="MobiDB-lite"/>
    </source>
</evidence>
<evidence type="ECO:0000313" key="3">
    <source>
        <dbReference type="Proteomes" id="UP001152622"/>
    </source>
</evidence>
<reference evidence="2" key="1">
    <citation type="journal article" date="2023" name="Science">
        <title>Genome structures resolve the early diversification of teleost fishes.</title>
        <authorList>
            <person name="Parey E."/>
            <person name="Louis A."/>
            <person name="Montfort J."/>
            <person name="Bouchez O."/>
            <person name="Roques C."/>
            <person name="Iampietro C."/>
            <person name="Lluch J."/>
            <person name="Castinel A."/>
            <person name="Donnadieu C."/>
            <person name="Desvignes T."/>
            <person name="Floi Bucao C."/>
            <person name="Jouanno E."/>
            <person name="Wen M."/>
            <person name="Mejri S."/>
            <person name="Dirks R."/>
            <person name="Jansen H."/>
            <person name="Henkel C."/>
            <person name="Chen W.J."/>
            <person name="Zahm M."/>
            <person name="Cabau C."/>
            <person name="Klopp C."/>
            <person name="Thompson A.W."/>
            <person name="Robinson-Rechavi M."/>
            <person name="Braasch I."/>
            <person name="Lecointre G."/>
            <person name="Bobe J."/>
            <person name="Postlethwait J.H."/>
            <person name="Berthelot C."/>
            <person name="Roest Crollius H."/>
            <person name="Guiguen Y."/>
        </authorList>
    </citation>
    <scope>NUCLEOTIDE SEQUENCE</scope>
    <source>
        <strain evidence="2">WJC10195</strain>
    </source>
</reference>
<proteinExistence type="predicted"/>